<dbReference type="AlphaFoldDB" id="A0A1I2AL51"/>
<dbReference type="PANTHER" id="PTHR48111:SF40">
    <property type="entry name" value="PHOSPHATE REGULON TRANSCRIPTIONAL REGULATORY PROTEIN PHOB"/>
    <property type="match status" value="1"/>
</dbReference>
<evidence type="ECO:0000259" key="7">
    <source>
        <dbReference type="PROSITE" id="PS51755"/>
    </source>
</evidence>
<dbReference type="PROSITE" id="PS51755">
    <property type="entry name" value="OMPR_PHOB"/>
    <property type="match status" value="1"/>
</dbReference>
<dbReference type="SUPFAM" id="SSF46894">
    <property type="entry name" value="C-terminal effector domain of the bipartite response regulators"/>
    <property type="match status" value="1"/>
</dbReference>
<keyword evidence="9" id="KW-1185">Reference proteome</keyword>
<keyword evidence="2" id="KW-0902">Two-component regulatory system</keyword>
<dbReference type="Pfam" id="PF00486">
    <property type="entry name" value="Trans_reg_C"/>
    <property type="match status" value="1"/>
</dbReference>
<dbReference type="Gene3D" id="3.40.50.2300">
    <property type="match status" value="1"/>
</dbReference>
<dbReference type="GO" id="GO:0000156">
    <property type="term" value="F:phosphorelay response regulator activity"/>
    <property type="evidence" value="ECO:0007669"/>
    <property type="project" value="TreeGrafter"/>
</dbReference>
<dbReference type="SMART" id="SM00862">
    <property type="entry name" value="Trans_reg_C"/>
    <property type="match status" value="1"/>
</dbReference>
<dbReference type="InterPro" id="IPR011006">
    <property type="entry name" value="CheY-like_superfamily"/>
</dbReference>
<dbReference type="OrthoDB" id="8812574at2"/>
<dbReference type="InterPro" id="IPR001867">
    <property type="entry name" value="OmpR/PhoB-type_DNA-bd"/>
</dbReference>
<dbReference type="Gene3D" id="1.10.10.10">
    <property type="entry name" value="Winged helix-like DNA-binding domain superfamily/Winged helix DNA-binding domain"/>
    <property type="match status" value="1"/>
</dbReference>
<keyword evidence="1 4" id="KW-0597">Phosphoprotein</keyword>
<gene>
    <name evidence="8" type="ORF">SAMN04489711_10293</name>
</gene>
<evidence type="ECO:0000313" key="9">
    <source>
        <dbReference type="Proteomes" id="UP000199119"/>
    </source>
</evidence>
<dbReference type="EMBL" id="FONX01000002">
    <property type="protein sequence ID" value="SFE44734.1"/>
    <property type="molecule type" value="Genomic_DNA"/>
</dbReference>
<name>A0A1I2AL51_9BURK</name>
<evidence type="ECO:0000256" key="2">
    <source>
        <dbReference type="ARBA" id="ARBA00023012"/>
    </source>
</evidence>
<protein>
    <submittedName>
        <fullName evidence="8">DNA-binding response regulator, OmpR family, contains REC and winged-helix (WHTH) domain</fullName>
    </submittedName>
</protein>
<dbReference type="RefSeq" id="WP_092937492.1">
    <property type="nucleotide sequence ID" value="NZ_FONX01000002.1"/>
</dbReference>
<evidence type="ECO:0000256" key="3">
    <source>
        <dbReference type="ARBA" id="ARBA00023125"/>
    </source>
</evidence>
<dbReference type="CDD" id="cd17574">
    <property type="entry name" value="REC_OmpR"/>
    <property type="match status" value="1"/>
</dbReference>
<feature type="domain" description="OmpR/PhoB-type" evidence="7">
    <location>
        <begin position="121"/>
        <end position="223"/>
    </location>
</feature>
<evidence type="ECO:0000259" key="6">
    <source>
        <dbReference type="PROSITE" id="PS50110"/>
    </source>
</evidence>
<dbReference type="GO" id="GO:0000976">
    <property type="term" value="F:transcription cis-regulatory region binding"/>
    <property type="evidence" value="ECO:0007669"/>
    <property type="project" value="TreeGrafter"/>
</dbReference>
<dbReference type="PANTHER" id="PTHR48111">
    <property type="entry name" value="REGULATOR OF RPOS"/>
    <property type="match status" value="1"/>
</dbReference>
<feature type="modified residue" description="4-aspartylphosphate" evidence="4">
    <location>
        <position position="55"/>
    </location>
</feature>
<organism evidence="8 9">
    <name type="scientific">Paracidovorax wautersii</name>
    <dbReference type="NCBI Taxonomy" id="1177982"/>
    <lineage>
        <taxon>Bacteria</taxon>
        <taxon>Pseudomonadati</taxon>
        <taxon>Pseudomonadota</taxon>
        <taxon>Betaproteobacteria</taxon>
        <taxon>Burkholderiales</taxon>
        <taxon>Comamonadaceae</taxon>
        <taxon>Paracidovorax</taxon>
    </lineage>
</organism>
<dbReference type="GO" id="GO:0032993">
    <property type="term" value="C:protein-DNA complex"/>
    <property type="evidence" value="ECO:0007669"/>
    <property type="project" value="TreeGrafter"/>
</dbReference>
<accession>A0A1I2AL51</accession>
<dbReference type="PROSITE" id="PS50110">
    <property type="entry name" value="RESPONSE_REGULATORY"/>
    <property type="match status" value="1"/>
</dbReference>
<feature type="domain" description="Response regulatory" evidence="6">
    <location>
        <begin position="6"/>
        <end position="120"/>
    </location>
</feature>
<dbReference type="GO" id="GO:0006355">
    <property type="term" value="P:regulation of DNA-templated transcription"/>
    <property type="evidence" value="ECO:0007669"/>
    <property type="project" value="InterPro"/>
</dbReference>
<dbReference type="Proteomes" id="UP000199119">
    <property type="component" value="Unassembled WGS sequence"/>
</dbReference>
<proteinExistence type="predicted"/>
<dbReference type="SUPFAM" id="SSF52172">
    <property type="entry name" value="CheY-like"/>
    <property type="match status" value="1"/>
</dbReference>
<reference evidence="9" key="1">
    <citation type="submission" date="2016-10" db="EMBL/GenBank/DDBJ databases">
        <authorList>
            <person name="Varghese N."/>
            <person name="Submissions S."/>
        </authorList>
    </citation>
    <scope>NUCLEOTIDE SEQUENCE [LARGE SCALE GENOMIC DNA]</scope>
    <source>
        <strain evidence="9">DSM 27981</strain>
    </source>
</reference>
<evidence type="ECO:0000313" key="8">
    <source>
        <dbReference type="EMBL" id="SFE44734.1"/>
    </source>
</evidence>
<keyword evidence="3 5" id="KW-0238">DNA-binding</keyword>
<dbReference type="STRING" id="1177982.SAMN04489711_10293"/>
<evidence type="ECO:0000256" key="5">
    <source>
        <dbReference type="PROSITE-ProRule" id="PRU01091"/>
    </source>
</evidence>
<sequence length="248" mass="26921">MAALLEILLVEDNDALREEMVSFLQRPGWNVRGVDCGETMDAALRLSPADIALLDLNLPFEDGLSIARRLRAAFPMMGIVLLTARTQPSDRSRGYEAGADVYLTKPTSVQELECVIHNLGRRMQPVSDMALQLNPAALTLTAPGQAAMRLTVTEAALLHCLALAQERQQSTEFLLHTLACQDIALTRENLAVLISRLRGKLETTLGSAEVIKAVRGFGYRLAPVVRIEHRIGTAAGEALSARPTPTTG</sequence>
<dbReference type="Pfam" id="PF00072">
    <property type="entry name" value="Response_reg"/>
    <property type="match status" value="1"/>
</dbReference>
<dbReference type="InterPro" id="IPR039420">
    <property type="entry name" value="WalR-like"/>
</dbReference>
<evidence type="ECO:0000256" key="1">
    <source>
        <dbReference type="ARBA" id="ARBA00022553"/>
    </source>
</evidence>
<dbReference type="GO" id="GO:0005829">
    <property type="term" value="C:cytosol"/>
    <property type="evidence" value="ECO:0007669"/>
    <property type="project" value="TreeGrafter"/>
</dbReference>
<feature type="DNA-binding region" description="OmpR/PhoB-type" evidence="5">
    <location>
        <begin position="121"/>
        <end position="223"/>
    </location>
</feature>
<evidence type="ECO:0000256" key="4">
    <source>
        <dbReference type="PROSITE-ProRule" id="PRU00169"/>
    </source>
</evidence>
<dbReference type="InterPro" id="IPR036388">
    <property type="entry name" value="WH-like_DNA-bd_sf"/>
</dbReference>
<dbReference type="InterPro" id="IPR001789">
    <property type="entry name" value="Sig_transdc_resp-reg_receiver"/>
</dbReference>
<dbReference type="InterPro" id="IPR016032">
    <property type="entry name" value="Sig_transdc_resp-reg_C-effctor"/>
</dbReference>
<dbReference type="SMART" id="SM00448">
    <property type="entry name" value="REC"/>
    <property type="match status" value="1"/>
</dbReference>